<organism evidence="3 5">
    <name type="scientific">Neospora caninum (strain Liverpool)</name>
    <dbReference type="NCBI Taxonomy" id="572307"/>
    <lineage>
        <taxon>Eukaryota</taxon>
        <taxon>Sar</taxon>
        <taxon>Alveolata</taxon>
        <taxon>Apicomplexa</taxon>
        <taxon>Conoidasida</taxon>
        <taxon>Coccidia</taxon>
        <taxon>Eucoccidiorida</taxon>
        <taxon>Eimeriorina</taxon>
        <taxon>Sarcocystidae</taxon>
        <taxon>Neospora</taxon>
    </lineage>
</organism>
<feature type="region of interest" description="Disordered" evidence="2">
    <location>
        <begin position="134"/>
        <end position="159"/>
    </location>
</feature>
<evidence type="ECO:0000313" key="5">
    <source>
        <dbReference type="Proteomes" id="UP000007494"/>
    </source>
</evidence>
<keyword evidence="1" id="KW-0175">Coiled coil</keyword>
<reference evidence="4" key="4">
    <citation type="journal article" date="2015" name="PLoS ONE">
        <title>Comprehensive Evaluation of Toxoplasma gondii VEG and Neospora caninum LIV Genomes with Tachyzoite Stage Transcriptome and Proteome Defines Novel Transcript Features.</title>
        <authorList>
            <person name="Ramaprasad A."/>
            <person name="Mourier T."/>
            <person name="Naeem R."/>
            <person name="Malas T.B."/>
            <person name="Moussa E."/>
            <person name="Panigrahi A."/>
            <person name="Vermont S.J."/>
            <person name="Otto T.D."/>
            <person name="Wastling J."/>
            <person name="Pain A."/>
        </authorList>
    </citation>
    <scope>NUCLEOTIDE SEQUENCE</scope>
    <source>
        <strain evidence="4">Liverpool</strain>
    </source>
</reference>
<dbReference type="GeneID" id="13446497"/>
<dbReference type="eggNOG" id="ENOG502QRR7">
    <property type="taxonomic scope" value="Eukaryota"/>
</dbReference>
<feature type="compositionally biased region" description="Basic and acidic residues" evidence="2">
    <location>
        <begin position="146"/>
        <end position="156"/>
    </location>
</feature>
<proteinExistence type="predicted"/>
<dbReference type="EMBL" id="LN714485">
    <property type="protein sequence ID" value="CEL69510.1"/>
    <property type="molecule type" value="Genomic_DNA"/>
</dbReference>
<name>F0VL41_NEOCL</name>
<dbReference type="AlphaFoldDB" id="F0VL41"/>
<reference evidence="3" key="2">
    <citation type="submission" date="2011-03" db="EMBL/GenBank/DDBJ databases">
        <title>Comparative genomics and transcriptomics of Neospora caninum and Toxoplasma gondii.</title>
        <authorList>
            <person name="Reid A.J."/>
            <person name="Sohal A."/>
            <person name="Harris D."/>
            <person name="Quail M."/>
            <person name="Sanders M."/>
            <person name="Berriman M."/>
            <person name="Wastling J.M."/>
            <person name="Pain A."/>
        </authorList>
    </citation>
    <scope>NUCLEOTIDE SEQUENCE</scope>
    <source>
        <strain evidence="3">Liverpool</strain>
    </source>
</reference>
<evidence type="ECO:0000313" key="3">
    <source>
        <dbReference type="EMBL" id="CBZ54793.1"/>
    </source>
</evidence>
<dbReference type="Proteomes" id="UP000007494">
    <property type="component" value="Chromosome X"/>
</dbReference>
<evidence type="ECO:0000313" key="4">
    <source>
        <dbReference type="EMBL" id="CEL69510.1"/>
    </source>
</evidence>
<dbReference type="OrthoDB" id="332847at2759"/>
<evidence type="ECO:0000256" key="1">
    <source>
        <dbReference type="SAM" id="Coils"/>
    </source>
</evidence>
<dbReference type="EMBL" id="FR823391">
    <property type="protein sequence ID" value="CBZ54793.1"/>
    <property type="molecule type" value="Genomic_DNA"/>
</dbReference>
<evidence type="ECO:0000256" key="2">
    <source>
        <dbReference type="SAM" id="MobiDB-lite"/>
    </source>
</evidence>
<keyword evidence="5" id="KW-1185">Reference proteome</keyword>
<dbReference type="VEuPathDB" id="ToxoDB:NCLIV_052190"/>
<feature type="compositionally biased region" description="Basic and acidic residues" evidence="2">
    <location>
        <begin position="82"/>
        <end position="95"/>
    </location>
</feature>
<feature type="coiled-coil region" evidence="1">
    <location>
        <begin position="251"/>
        <end position="278"/>
    </location>
</feature>
<reference evidence="5" key="3">
    <citation type="journal article" date="2012" name="PLoS Pathog.">
        <title>Comparative genomics of the apicomplexan parasites Toxoplasma gondii and Neospora caninum: Coccidia differing in host range and transmission strategy.</title>
        <authorList>
            <person name="Reid A.J."/>
            <person name="Vermont S.J."/>
            <person name="Cotton J.A."/>
            <person name="Harris D."/>
            <person name="Hill-Cawthorne G.A."/>
            <person name="Konen-Waisman S."/>
            <person name="Latham S.M."/>
            <person name="Mourier T."/>
            <person name="Norton R."/>
            <person name="Quail M.A."/>
            <person name="Sanders M."/>
            <person name="Shanmugam D."/>
            <person name="Sohal A."/>
            <person name="Wasmuth J.D."/>
            <person name="Brunk B."/>
            <person name="Grigg M.E."/>
            <person name="Howard J.C."/>
            <person name="Parkinson J."/>
            <person name="Roos D.S."/>
            <person name="Trees A.J."/>
            <person name="Berriman M."/>
            <person name="Pain A."/>
            <person name="Wastling J.M."/>
        </authorList>
    </citation>
    <scope>NUCLEOTIDE SEQUENCE [LARGE SCALE GENOMIC DNA]</scope>
    <source>
        <strain evidence="5">Liverpool</strain>
    </source>
</reference>
<dbReference type="RefSeq" id="XP_003884821.1">
    <property type="nucleotide sequence ID" value="XM_003884772.1"/>
</dbReference>
<sequence length="435" mass="48223">MWILLCMGNMACTSSYRGSAALPRGKRCSSTFTTCCTTPNCLRMVLMAIALVFASQVPAWAASMVSLVDAVQNSRVGLNAEATEREMKEPSELQRDVSPVTPGGDSSSDADTSPGITSFNLQNLQVIVDELKEERTVTDGSTSGESKQESGNKEGAETLATKQKVKEFVNSEGVDMEAYVPGSQGAYLQKALKKFYHPQSLLEPSKLKAYFFFHIGIIENTGAWLSRRSKYYRKNIEPAVTNSLNLANTFAASLEIVLAEALTEIENLERLRLQTADRKAFEHVRENNRLGVSVSRLREITWKLDAVLGEVSGTIRAYKCPPQCVSLSCRWTCEMKKTLPAEVESLAALTTHLASIFETIQEFVEKDADVGLKRVLGRTSTFERREAEETFERHANALSSSVEEFQRLLKGTGENLLQIDARMQEFTSLLKNGRN</sequence>
<accession>F0VL41</accession>
<gene>
    <name evidence="4" type="ORF">BN1204_052190</name>
    <name evidence="3" type="ORF">NCLIV_052190</name>
</gene>
<protein>
    <submittedName>
        <fullName evidence="3">Uncharacterized protein</fullName>
    </submittedName>
</protein>
<reference evidence="3" key="1">
    <citation type="submission" date="2011-02" db="EMBL/GenBank/DDBJ databases">
        <authorList>
            <person name="Aslett M."/>
        </authorList>
    </citation>
    <scope>NUCLEOTIDE SEQUENCE</scope>
    <source>
        <strain evidence="3">Liverpool</strain>
    </source>
</reference>
<feature type="region of interest" description="Disordered" evidence="2">
    <location>
        <begin position="81"/>
        <end position="117"/>
    </location>
</feature>
<feature type="compositionally biased region" description="Polar residues" evidence="2">
    <location>
        <begin position="104"/>
        <end position="117"/>
    </location>
</feature>
<dbReference type="InParanoid" id="F0VL41"/>